<keyword evidence="3 5" id="KW-0238">DNA-binding</keyword>
<sequence length="257" mass="27862">MTSEYSGAGDVTRSMALLWGKGERPSRGPKPSLTVERIAQAAIELADAEGITGLSMRHVATKLNVGTMSLYRYVPSKAELIDVMLDRVYGENLDQPDPDDGWRKGLERIARGQWAMYLRHNWLLQVSSGRPLLGPNSLKGFESSLRLLAGLGLTDVDRVNVIGLVSNYVSGTARTAIEAAMVAQQTGISDEQFWSAQGPILSEVLYGGDYPEVAALGGEIYGEVADTAFDFGLDRLLDGIELVIRRKACSDPTDAAR</sequence>
<proteinExistence type="predicted"/>
<dbReference type="GO" id="GO:0046677">
    <property type="term" value="P:response to antibiotic"/>
    <property type="evidence" value="ECO:0007669"/>
    <property type="project" value="InterPro"/>
</dbReference>
<evidence type="ECO:0000256" key="5">
    <source>
        <dbReference type="PROSITE-ProRule" id="PRU00335"/>
    </source>
</evidence>
<protein>
    <submittedName>
        <fullName evidence="7">TetR family transcriptional regulator</fullName>
    </submittedName>
</protein>
<dbReference type="InterPro" id="IPR009057">
    <property type="entry name" value="Homeodomain-like_sf"/>
</dbReference>
<keyword evidence="4" id="KW-0804">Transcription</keyword>
<evidence type="ECO:0000256" key="4">
    <source>
        <dbReference type="ARBA" id="ARBA00023163"/>
    </source>
</evidence>
<keyword evidence="2" id="KW-0805">Transcription regulation</keyword>
<dbReference type="PANTHER" id="PTHR30055">
    <property type="entry name" value="HTH-TYPE TRANSCRIPTIONAL REGULATOR RUTR"/>
    <property type="match status" value="1"/>
</dbReference>
<dbReference type="EMBL" id="SLWS01000011">
    <property type="protein sequence ID" value="TCO53032.1"/>
    <property type="molecule type" value="Genomic_DNA"/>
</dbReference>
<dbReference type="Pfam" id="PF00440">
    <property type="entry name" value="TetR_N"/>
    <property type="match status" value="1"/>
</dbReference>
<accession>A0A4R2J6A2</accession>
<dbReference type="Gene3D" id="1.10.10.60">
    <property type="entry name" value="Homeodomain-like"/>
    <property type="match status" value="1"/>
</dbReference>
<name>A0A4R2J6A2_9PSEU</name>
<keyword evidence="8" id="KW-1185">Reference proteome</keyword>
<evidence type="ECO:0000256" key="3">
    <source>
        <dbReference type="ARBA" id="ARBA00023125"/>
    </source>
</evidence>
<feature type="DNA-binding region" description="H-T-H motif" evidence="5">
    <location>
        <begin position="55"/>
        <end position="74"/>
    </location>
</feature>
<evidence type="ECO:0000313" key="7">
    <source>
        <dbReference type="EMBL" id="TCO53032.1"/>
    </source>
</evidence>
<reference evidence="7 8" key="1">
    <citation type="submission" date="2019-03" db="EMBL/GenBank/DDBJ databases">
        <title>Genomic Encyclopedia of Type Strains, Phase IV (KMG-IV): sequencing the most valuable type-strain genomes for metagenomic binning, comparative biology and taxonomic classification.</title>
        <authorList>
            <person name="Goeker M."/>
        </authorList>
    </citation>
    <scope>NUCLEOTIDE SEQUENCE [LARGE SCALE GENOMIC DNA]</scope>
    <source>
        <strain evidence="7 8">DSM 45934</strain>
    </source>
</reference>
<feature type="domain" description="HTH tetR-type" evidence="6">
    <location>
        <begin position="32"/>
        <end position="92"/>
    </location>
</feature>
<evidence type="ECO:0000259" key="6">
    <source>
        <dbReference type="PROSITE" id="PS50977"/>
    </source>
</evidence>
<dbReference type="SUPFAM" id="SSF46689">
    <property type="entry name" value="Homeodomain-like"/>
    <property type="match status" value="1"/>
</dbReference>
<dbReference type="Proteomes" id="UP000295680">
    <property type="component" value="Unassembled WGS sequence"/>
</dbReference>
<dbReference type="InterPro" id="IPR003012">
    <property type="entry name" value="Tet_transcr_reg_TetR"/>
</dbReference>
<dbReference type="GO" id="GO:0045892">
    <property type="term" value="P:negative regulation of DNA-templated transcription"/>
    <property type="evidence" value="ECO:0007669"/>
    <property type="project" value="InterPro"/>
</dbReference>
<gene>
    <name evidence="7" type="ORF">EV192_111229</name>
</gene>
<keyword evidence="1" id="KW-0678">Repressor</keyword>
<dbReference type="Pfam" id="PF02909">
    <property type="entry name" value="TetR_C_1"/>
    <property type="match status" value="1"/>
</dbReference>
<dbReference type="GO" id="GO:0000976">
    <property type="term" value="F:transcription cis-regulatory region binding"/>
    <property type="evidence" value="ECO:0007669"/>
    <property type="project" value="TreeGrafter"/>
</dbReference>
<dbReference type="AlphaFoldDB" id="A0A4R2J6A2"/>
<dbReference type="InterPro" id="IPR001647">
    <property type="entry name" value="HTH_TetR"/>
</dbReference>
<dbReference type="InterPro" id="IPR004111">
    <property type="entry name" value="Repressor_TetR_C"/>
</dbReference>
<dbReference type="InterPro" id="IPR050109">
    <property type="entry name" value="HTH-type_TetR-like_transc_reg"/>
</dbReference>
<dbReference type="GO" id="GO:0003700">
    <property type="term" value="F:DNA-binding transcription factor activity"/>
    <property type="evidence" value="ECO:0007669"/>
    <property type="project" value="TreeGrafter"/>
</dbReference>
<dbReference type="PROSITE" id="PS50977">
    <property type="entry name" value="HTH_TETR_2"/>
    <property type="match status" value="1"/>
</dbReference>
<evidence type="ECO:0000313" key="8">
    <source>
        <dbReference type="Proteomes" id="UP000295680"/>
    </source>
</evidence>
<dbReference type="PRINTS" id="PR00400">
    <property type="entry name" value="TETREPRESSOR"/>
</dbReference>
<dbReference type="Gene3D" id="1.10.357.10">
    <property type="entry name" value="Tetracycline Repressor, domain 2"/>
    <property type="match status" value="1"/>
</dbReference>
<dbReference type="PANTHER" id="PTHR30055:SF151">
    <property type="entry name" value="TRANSCRIPTIONAL REGULATORY PROTEIN"/>
    <property type="match status" value="1"/>
</dbReference>
<organism evidence="7 8">
    <name type="scientific">Actinocrispum wychmicini</name>
    <dbReference type="NCBI Taxonomy" id="1213861"/>
    <lineage>
        <taxon>Bacteria</taxon>
        <taxon>Bacillati</taxon>
        <taxon>Actinomycetota</taxon>
        <taxon>Actinomycetes</taxon>
        <taxon>Pseudonocardiales</taxon>
        <taxon>Pseudonocardiaceae</taxon>
        <taxon>Actinocrispum</taxon>
    </lineage>
</organism>
<dbReference type="OrthoDB" id="2570341at2"/>
<evidence type="ECO:0000256" key="2">
    <source>
        <dbReference type="ARBA" id="ARBA00023015"/>
    </source>
</evidence>
<comment type="caution">
    <text evidence="7">The sequence shown here is derived from an EMBL/GenBank/DDBJ whole genome shotgun (WGS) entry which is preliminary data.</text>
</comment>
<dbReference type="RefSeq" id="WP_132124042.1">
    <property type="nucleotide sequence ID" value="NZ_SLWS01000011.1"/>
</dbReference>
<dbReference type="SUPFAM" id="SSF48498">
    <property type="entry name" value="Tetracyclin repressor-like, C-terminal domain"/>
    <property type="match status" value="1"/>
</dbReference>
<evidence type="ECO:0000256" key="1">
    <source>
        <dbReference type="ARBA" id="ARBA00022491"/>
    </source>
</evidence>
<dbReference type="InterPro" id="IPR036271">
    <property type="entry name" value="Tet_transcr_reg_TetR-rel_C_sf"/>
</dbReference>